<dbReference type="Proteomes" id="UP000310200">
    <property type="component" value="Unassembled WGS sequence"/>
</dbReference>
<dbReference type="EMBL" id="QBLH01002909">
    <property type="protein sequence ID" value="TGZ46251.1"/>
    <property type="molecule type" value="Genomic_DNA"/>
</dbReference>
<dbReference type="AlphaFoldDB" id="A0A4S2KA92"/>
<keyword evidence="3" id="KW-1185">Reference proteome</keyword>
<gene>
    <name evidence="2" type="ORF">DBV15_11477</name>
</gene>
<accession>A0A4S2KA92</accession>
<feature type="region of interest" description="Disordered" evidence="1">
    <location>
        <begin position="105"/>
        <end position="138"/>
    </location>
</feature>
<name>A0A4S2KA92_9HYME</name>
<organism evidence="2 3">
    <name type="scientific">Temnothorax longispinosus</name>
    <dbReference type="NCBI Taxonomy" id="300112"/>
    <lineage>
        <taxon>Eukaryota</taxon>
        <taxon>Metazoa</taxon>
        <taxon>Ecdysozoa</taxon>
        <taxon>Arthropoda</taxon>
        <taxon>Hexapoda</taxon>
        <taxon>Insecta</taxon>
        <taxon>Pterygota</taxon>
        <taxon>Neoptera</taxon>
        <taxon>Endopterygota</taxon>
        <taxon>Hymenoptera</taxon>
        <taxon>Apocrita</taxon>
        <taxon>Aculeata</taxon>
        <taxon>Formicoidea</taxon>
        <taxon>Formicidae</taxon>
        <taxon>Myrmicinae</taxon>
        <taxon>Temnothorax</taxon>
    </lineage>
</organism>
<evidence type="ECO:0000313" key="2">
    <source>
        <dbReference type="EMBL" id="TGZ46251.1"/>
    </source>
</evidence>
<proteinExistence type="predicted"/>
<evidence type="ECO:0000256" key="1">
    <source>
        <dbReference type="SAM" id="MobiDB-lite"/>
    </source>
</evidence>
<protein>
    <submittedName>
        <fullName evidence="2">Uncharacterized protein</fullName>
    </submittedName>
</protein>
<sequence length="207" mass="23543">MVNFVIAGSHTNFRDRHENQTRGYRRGCMESNLRYPIMRLFLPHFRACESQQPRYPISQKGETIPREKRFISLLGVEFEDSAALAEWNALHNGDSADGIARAESELPNSSRLGRGPGHEARPCPRPRHSPTSLTEISSSPRTRFHFPIICISTDLTPSLQQLGVLRWCLLRPERARFEANGIPTIKPTMRLLCPLALQHSTPQNYSK</sequence>
<reference evidence="2 3" key="1">
    <citation type="journal article" date="2019" name="Philos. Trans. R. Soc. Lond., B, Biol. Sci.">
        <title>Ant behaviour and brain gene expression of defending hosts depend on the ecological success of the intruding social parasite.</title>
        <authorList>
            <person name="Kaur R."/>
            <person name="Stoldt M."/>
            <person name="Jongepier E."/>
            <person name="Feldmeyer B."/>
            <person name="Menzel F."/>
            <person name="Bornberg-Bauer E."/>
            <person name="Foitzik S."/>
        </authorList>
    </citation>
    <scope>NUCLEOTIDE SEQUENCE [LARGE SCALE GENOMIC DNA]</scope>
    <source>
        <tissue evidence="2">Whole body</tissue>
    </source>
</reference>
<comment type="caution">
    <text evidence="2">The sequence shown here is derived from an EMBL/GenBank/DDBJ whole genome shotgun (WGS) entry which is preliminary data.</text>
</comment>
<evidence type="ECO:0000313" key="3">
    <source>
        <dbReference type="Proteomes" id="UP000310200"/>
    </source>
</evidence>
<feature type="compositionally biased region" description="Polar residues" evidence="1">
    <location>
        <begin position="129"/>
        <end position="138"/>
    </location>
</feature>